<evidence type="ECO:0000313" key="2">
    <source>
        <dbReference type="Proteomes" id="UP001150603"/>
    </source>
</evidence>
<evidence type="ECO:0000313" key="1">
    <source>
        <dbReference type="EMBL" id="KAJ1932702.1"/>
    </source>
</evidence>
<feature type="non-terminal residue" evidence="1">
    <location>
        <position position="307"/>
    </location>
</feature>
<sequence>MRLSEIMLSGVKKLLDARGNIKSVLPSLSKYFVYTGLPREASGVIEESRPPQHWPSGGTIEFRDYSMRYRDSLECVLHGISFTVGCNEKIGIVGRTGAGKSSLSYALLRIVEPASGAIFIDGVDISTIGLQDLRSKIGVIPQDPALFVGTIRDNLDPLNEFTDDEVWVAIRKGHIEDLVNPPTQTPSGGSMNSRQKAAGYGLSKWVEDGGKNFSVGQRQLVSLCRALLWKRKILILDEATANVDTKTDQIMQQVIREEFRDSTILTIAHRLRTVMDSDRILVMDQGKVAEYDSPTNLLAQNSLFKSL</sequence>
<gene>
    <name evidence="1" type="primary">YCF1_5</name>
    <name evidence="1" type="ORF">FBU59_006282</name>
</gene>
<organism evidence="1 2">
    <name type="scientific">Linderina macrospora</name>
    <dbReference type="NCBI Taxonomy" id="4868"/>
    <lineage>
        <taxon>Eukaryota</taxon>
        <taxon>Fungi</taxon>
        <taxon>Fungi incertae sedis</taxon>
        <taxon>Zoopagomycota</taxon>
        <taxon>Kickxellomycotina</taxon>
        <taxon>Kickxellomycetes</taxon>
        <taxon>Kickxellales</taxon>
        <taxon>Kickxellaceae</taxon>
        <taxon>Linderina</taxon>
    </lineage>
</organism>
<comment type="caution">
    <text evidence="1">The sequence shown here is derived from an EMBL/GenBank/DDBJ whole genome shotgun (WGS) entry which is preliminary data.</text>
</comment>
<keyword evidence="1" id="KW-0547">Nucleotide-binding</keyword>
<keyword evidence="2" id="KW-1185">Reference proteome</keyword>
<name>A0ACC1J082_9FUNG</name>
<dbReference type="Proteomes" id="UP001150603">
    <property type="component" value="Unassembled WGS sequence"/>
</dbReference>
<reference evidence="1" key="1">
    <citation type="submission" date="2022-07" db="EMBL/GenBank/DDBJ databases">
        <title>Phylogenomic reconstructions and comparative analyses of Kickxellomycotina fungi.</title>
        <authorList>
            <person name="Reynolds N.K."/>
            <person name="Stajich J.E."/>
            <person name="Barry K."/>
            <person name="Grigoriev I.V."/>
            <person name="Crous P."/>
            <person name="Smith M.E."/>
        </authorList>
    </citation>
    <scope>NUCLEOTIDE SEQUENCE</scope>
    <source>
        <strain evidence="1">NRRL 5244</strain>
    </source>
</reference>
<keyword evidence="1" id="KW-0067">ATP-binding</keyword>
<proteinExistence type="predicted"/>
<dbReference type="EMBL" id="JANBPW010005399">
    <property type="protein sequence ID" value="KAJ1932702.1"/>
    <property type="molecule type" value="Genomic_DNA"/>
</dbReference>
<accession>A0ACC1J082</accession>
<protein>
    <submittedName>
        <fullName evidence="1">ATP-binding cassette glutathione S-conjugate transporter ycf1</fullName>
    </submittedName>
</protein>